<dbReference type="KEGG" id="aten:116295491"/>
<dbReference type="FunFam" id="1.10.8.60:FF:000058">
    <property type="entry name" value="Cell division control protein"/>
    <property type="match status" value="1"/>
</dbReference>
<feature type="region of interest" description="Disordered" evidence="17">
    <location>
        <begin position="1"/>
        <end position="88"/>
    </location>
</feature>
<keyword evidence="10" id="KW-0067">ATP-binding</keyword>
<keyword evidence="7" id="KW-0235">DNA replication</keyword>
<evidence type="ECO:0000256" key="11">
    <source>
        <dbReference type="ARBA" id="ARBA00022843"/>
    </source>
</evidence>
<dbReference type="InParanoid" id="A0A6P8HUX5"/>
<dbReference type="PIRSF" id="PIRSF001767">
    <property type="entry name" value="Cdc6"/>
    <property type="match status" value="1"/>
</dbReference>
<evidence type="ECO:0000256" key="14">
    <source>
        <dbReference type="ARBA" id="ARBA00056036"/>
    </source>
</evidence>
<dbReference type="InterPro" id="IPR050311">
    <property type="entry name" value="ORC1/CDC6"/>
</dbReference>
<keyword evidence="13" id="KW-0131">Cell cycle</keyword>
<dbReference type="SUPFAM" id="SSF52540">
    <property type="entry name" value="P-loop containing nucleoside triphosphate hydrolases"/>
    <property type="match status" value="1"/>
</dbReference>
<dbReference type="InterPro" id="IPR027417">
    <property type="entry name" value="P-loop_NTPase"/>
</dbReference>
<dbReference type="Gene3D" id="3.40.50.300">
    <property type="entry name" value="P-loop containing nucleotide triphosphate hydrolases"/>
    <property type="match status" value="1"/>
</dbReference>
<dbReference type="Pfam" id="PF09079">
    <property type="entry name" value="WHD_Cdc6"/>
    <property type="match status" value="1"/>
</dbReference>
<dbReference type="SMART" id="SM01074">
    <property type="entry name" value="Cdc6_C"/>
    <property type="match status" value="1"/>
</dbReference>
<comment type="subunit">
    <text evidence="15">Interacts with PCNA, ORC1, cyclin-CDK. Interacts with HUWE1. Interacts with ANKRD17. Interacts with GRWD1; origin binding of GRWD1 is dependent on CDC6. Interacts with CDT1; are mutually dependent on one another for loading MCM complexes onto chromatin. Interacts with TTC4. Interacts (via Cy motif) with CCNF; the interaction takes place during G2 and M phase. Interacts with CDH1.</text>
</comment>
<evidence type="ECO:0000313" key="21">
    <source>
        <dbReference type="RefSeq" id="XP_031559176.1"/>
    </source>
</evidence>
<dbReference type="Gene3D" id="1.10.8.60">
    <property type="match status" value="1"/>
</dbReference>
<comment type="function">
    <text evidence="14 16">Involved in the initiation of DNA replication. Also participates in checkpoint controls that ensure DNA replication is completed before mitosis is initiated.</text>
</comment>
<dbReference type="FunCoup" id="A0A6P8HUX5">
    <property type="interactions" value="1504"/>
</dbReference>
<dbReference type="CDD" id="cd00009">
    <property type="entry name" value="AAA"/>
    <property type="match status" value="1"/>
</dbReference>
<dbReference type="RefSeq" id="XP_031559176.1">
    <property type="nucleotide sequence ID" value="XM_031703316.1"/>
</dbReference>
<evidence type="ECO:0000256" key="7">
    <source>
        <dbReference type="ARBA" id="ARBA00022705"/>
    </source>
</evidence>
<keyword evidence="4" id="KW-0963">Cytoplasm</keyword>
<proteinExistence type="inferred from homology"/>
<comment type="subcellular location">
    <subcellularLocation>
        <location evidence="2">Cytoplasm</location>
    </subcellularLocation>
    <subcellularLocation>
        <location evidence="1 16">Nucleus</location>
    </subcellularLocation>
</comment>
<organism evidence="20 21">
    <name type="scientific">Actinia tenebrosa</name>
    <name type="common">Australian red waratah sea anemone</name>
    <dbReference type="NCBI Taxonomy" id="6105"/>
    <lineage>
        <taxon>Eukaryota</taxon>
        <taxon>Metazoa</taxon>
        <taxon>Cnidaria</taxon>
        <taxon>Anthozoa</taxon>
        <taxon>Hexacorallia</taxon>
        <taxon>Actiniaria</taxon>
        <taxon>Actiniidae</taxon>
        <taxon>Actinia</taxon>
    </lineage>
</organism>
<dbReference type="GO" id="GO:0003688">
    <property type="term" value="F:DNA replication origin binding"/>
    <property type="evidence" value="ECO:0007669"/>
    <property type="project" value="TreeGrafter"/>
</dbReference>
<feature type="domain" description="AAA+ ATPase" evidence="18">
    <location>
        <begin position="175"/>
        <end position="311"/>
    </location>
</feature>
<sequence length="544" mass="60344">MPRETRSSSTLQAAIEFPRRKTRSQRKKSDSKVEVVRSPRKRRDTAEVRKITISPKKKKNNKGESEDVASSDTENTSPQETKLDGSLPLVSKTKMNLLRNITPCRPSLVDSILDNNSTPCTPKQRSVLSLAKAEGQCYSAVKKALHTGTPKALLCREKELNTIQTFLHNHLSKQKPGSLYISGAPGTGKTACLTKVMNELEDELDGCPITFVNCMTLQHSNAIFNKILEDFPGKDKVCGKDSQKVLEKRITSSGPMRIIVLDEVDQLETKNQDVLYTMFEWPSLPKSKLILIGIANALDLTDRILPRLQARPKCKPELLHFTPYSRSQIATILQDRISQTSESAVILDAPAIQFCARKVASVAGDMRKALDICRRAVEIVEADVRKQQILQPILSDKTNSPKKVATVVPTTKKVGIAQIANVVSDVYGSRIMAGSSGSQPTIPLQQKLLICTLMLIMKQGKSKEVTIGKFHDMYCSVCKKQQISQVSQDDFIGLCKMLEARGILGLKKAKETRLMKVSLKIDEKEVEFALQDKTLLSSILQSAD</sequence>
<dbReference type="GO" id="GO:0033314">
    <property type="term" value="P:mitotic DNA replication checkpoint signaling"/>
    <property type="evidence" value="ECO:0007669"/>
    <property type="project" value="TreeGrafter"/>
</dbReference>
<dbReference type="InterPro" id="IPR016314">
    <property type="entry name" value="Cdc6/18"/>
</dbReference>
<dbReference type="InterPro" id="IPR054425">
    <property type="entry name" value="Cdc6_ORC1-like_ATPase_lid"/>
</dbReference>
<keyword evidence="5" id="KW-0597">Phosphoprotein</keyword>
<feature type="compositionally biased region" description="Polar residues" evidence="17">
    <location>
        <begin position="68"/>
        <end position="80"/>
    </location>
</feature>
<dbReference type="InterPro" id="IPR003593">
    <property type="entry name" value="AAA+_ATPase"/>
</dbReference>
<keyword evidence="20" id="KW-1185">Reference proteome</keyword>
<evidence type="ECO:0000256" key="13">
    <source>
        <dbReference type="ARBA" id="ARBA00023306"/>
    </source>
</evidence>
<dbReference type="FunFam" id="3.40.50.300:FF:000547">
    <property type="entry name" value="Cell division control protein"/>
    <property type="match status" value="1"/>
</dbReference>
<dbReference type="Pfam" id="PF22606">
    <property type="entry name" value="Cdc6-ORC-like_ATPase_lid"/>
    <property type="match status" value="1"/>
</dbReference>
<evidence type="ECO:0000259" key="19">
    <source>
        <dbReference type="SMART" id="SM01074"/>
    </source>
</evidence>
<feature type="compositionally biased region" description="Basic and acidic residues" evidence="17">
    <location>
        <begin position="27"/>
        <end position="37"/>
    </location>
</feature>
<dbReference type="CDD" id="cd08768">
    <property type="entry name" value="Cdc6_C"/>
    <property type="match status" value="1"/>
</dbReference>
<dbReference type="OrthoDB" id="1926878at2759"/>
<evidence type="ECO:0000256" key="6">
    <source>
        <dbReference type="ARBA" id="ARBA00022618"/>
    </source>
</evidence>
<keyword evidence="6 21" id="KW-0132">Cell division</keyword>
<dbReference type="AlphaFoldDB" id="A0A6P8HUX5"/>
<dbReference type="GO" id="GO:0005819">
    <property type="term" value="C:spindle"/>
    <property type="evidence" value="ECO:0007669"/>
    <property type="project" value="UniProtKB-ARBA"/>
</dbReference>
<dbReference type="GeneID" id="116295491"/>
<evidence type="ECO:0000256" key="1">
    <source>
        <dbReference type="ARBA" id="ARBA00004123"/>
    </source>
</evidence>
<keyword evidence="12 16" id="KW-0539">Nucleus</keyword>
<keyword evidence="8" id="KW-0547">Nucleotide-binding</keyword>
<name>A0A6P8HUX5_ACTTE</name>
<dbReference type="InterPro" id="IPR003959">
    <property type="entry name" value="ATPase_AAA_core"/>
</dbReference>
<dbReference type="Gene3D" id="1.10.10.10">
    <property type="entry name" value="Winged helix-like DNA-binding domain superfamily/Winged helix DNA-binding domain"/>
    <property type="match status" value="1"/>
</dbReference>
<dbReference type="InterPro" id="IPR036388">
    <property type="entry name" value="WH-like_DNA-bd_sf"/>
</dbReference>
<dbReference type="PANTHER" id="PTHR10763:SF26">
    <property type="entry name" value="CELL DIVISION CONTROL PROTEIN 6 HOMOLOG"/>
    <property type="match status" value="1"/>
</dbReference>
<evidence type="ECO:0000256" key="5">
    <source>
        <dbReference type="ARBA" id="ARBA00022553"/>
    </source>
</evidence>
<dbReference type="GO" id="GO:0006270">
    <property type="term" value="P:DNA replication initiation"/>
    <property type="evidence" value="ECO:0007669"/>
    <property type="project" value="UniProtKB-UniRule"/>
</dbReference>
<evidence type="ECO:0000313" key="20">
    <source>
        <dbReference type="Proteomes" id="UP000515163"/>
    </source>
</evidence>
<evidence type="ECO:0000256" key="9">
    <source>
        <dbReference type="ARBA" id="ARBA00022776"/>
    </source>
</evidence>
<dbReference type="GO" id="GO:0051301">
    <property type="term" value="P:cell division"/>
    <property type="evidence" value="ECO:0007669"/>
    <property type="project" value="UniProtKB-UniRule"/>
</dbReference>
<evidence type="ECO:0000256" key="17">
    <source>
        <dbReference type="SAM" id="MobiDB-lite"/>
    </source>
</evidence>
<dbReference type="InterPro" id="IPR036390">
    <property type="entry name" value="WH_DNA-bd_sf"/>
</dbReference>
<evidence type="ECO:0000256" key="3">
    <source>
        <dbReference type="ARBA" id="ARBA00006184"/>
    </source>
</evidence>
<accession>A0A6P8HUX5</accession>
<evidence type="ECO:0000259" key="18">
    <source>
        <dbReference type="SMART" id="SM00382"/>
    </source>
</evidence>
<keyword evidence="11" id="KW-0832">Ubl conjugation</keyword>
<evidence type="ECO:0000256" key="2">
    <source>
        <dbReference type="ARBA" id="ARBA00004496"/>
    </source>
</evidence>
<dbReference type="SMART" id="SM00382">
    <property type="entry name" value="AAA"/>
    <property type="match status" value="1"/>
</dbReference>
<protein>
    <recommendedName>
        <fullName evidence="16">Cell division control protein</fullName>
    </recommendedName>
</protein>
<dbReference type="FunFam" id="1.10.10.10:FF:000265">
    <property type="entry name" value="Cell division control protein"/>
    <property type="match status" value="1"/>
</dbReference>
<evidence type="ECO:0000256" key="4">
    <source>
        <dbReference type="ARBA" id="ARBA00022490"/>
    </source>
</evidence>
<evidence type="ECO:0000256" key="12">
    <source>
        <dbReference type="ARBA" id="ARBA00023242"/>
    </source>
</evidence>
<dbReference type="Pfam" id="PF00004">
    <property type="entry name" value="AAA"/>
    <property type="match status" value="1"/>
</dbReference>
<dbReference type="SUPFAM" id="SSF46785">
    <property type="entry name" value="Winged helix' DNA-binding domain"/>
    <property type="match status" value="1"/>
</dbReference>
<dbReference type="GO" id="GO:0005524">
    <property type="term" value="F:ATP binding"/>
    <property type="evidence" value="ECO:0007669"/>
    <property type="project" value="UniProtKB-KW"/>
</dbReference>
<dbReference type="GO" id="GO:0005737">
    <property type="term" value="C:cytoplasm"/>
    <property type="evidence" value="ECO:0007669"/>
    <property type="project" value="UniProtKB-SubCell"/>
</dbReference>
<keyword evidence="9" id="KW-0498">Mitosis</keyword>
<reference evidence="21" key="1">
    <citation type="submission" date="2025-08" db="UniProtKB">
        <authorList>
            <consortium name="RefSeq"/>
        </authorList>
    </citation>
    <scope>IDENTIFICATION</scope>
    <source>
        <tissue evidence="21">Tentacle</tissue>
    </source>
</reference>
<dbReference type="GO" id="GO:0016887">
    <property type="term" value="F:ATP hydrolysis activity"/>
    <property type="evidence" value="ECO:0007669"/>
    <property type="project" value="InterPro"/>
</dbReference>
<evidence type="ECO:0000256" key="10">
    <source>
        <dbReference type="ARBA" id="ARBA00022840"/>
    </source>
</evidence>
<comment type="similarity">
    <text evidence="3 16">Belongs to the CDC6/cdc18 family.</text>
</comment>
<evidence type="ECO:0000256" key="8">
    <source>
        <dbReference type="ARBA" id="ARBA00022741"/>
    </source>
</evidence>
<dbReference type="PANTHER" id="PTHR10763">
    <property type="entry name" value="CELL DIVISION CONTROL PROTEIN 6-RELATED"/>
    <property type="match status" value="1"/>
</dbReference>
<dbReference type="InterPro" id="IPR015163">
    <property type="entry name" value="Cdc6_C"/>
</dbReference>
<evidence type="ECO:0000256" key="15">
    <source>
        <dbReference type="ARBA" id="ARBA00062730"/>
    </source>
</evidence>
<feature type="domain" description="Cdc6 C-terminal" evidence="19">
    <location>
        <begin position="450"/>
        <end position="530"/>
    </location>
</feature>
<gene>
    <name evidence="21" type="primary">LOC116295491</name>
</gene>
<evidence type="ECO:0000256" key="16">
    <source>
        <dbReference type="PIRNR" id="PIRNR001767"/>
    </source>
</evidence>
<dbReference type="GO" id="GO:0005634">
    <property type="term" value="C:nucleus"/>
    <property type="evidence" value="ECO:0007669"/>
    <property type="project" value="UniProtKB-SubCell"/>
</dbReference>
<dbReference type="Proteomes" id="UP000515163">
    <property type="component" value="Unplaced"/>
</dbReference>